<proteinExistence type="predicted"/>
<name>A0A919U597_9ACTN</name>
<dbReference type="GO" id="GO:0016740">
    <property type="term" value="F:transferase activity"/>
    <property type="evidence" value="ECO:0007669"/>
    <property type="project" value="UniProtKB-KW"/>
</dbReference>
<dbReference type="InterPro" id="IPR027791">
    <property type="entry name" value="Galactosyl_T_C"/>
</dbReference>
<keyword evidence="5" id="KW-1185">Reference proteome</keyword>
<organism evidence="4 5">
    <name type="scientific">Dactylosporangium siamense</name>
    <dbReference type="NCBI Taxonomy" id="685454"/>
    <lineage>
        <taxon>Bacteria</taxon>
        <taxon>Bacillati</taxon>
        <taxon>Actinomycetota</taxon>
        <taxon>Actinomycetes</taxon>
        <taxon>Micromonosporales</taxon>
        <taxon>Micromonosporaceae</taxon>
        <taxon>Dactylosporangium</taxon>
    </lineage>
</organism>
<evidence type="ECO:0000259" key="3">
    <source>
        <dbReference type="Pfam" id="PF02709"/>
    </source>
</evidence>
<keyword evidence="1" id="KW-0808">Transferase</keyword>
<accession>A0A919U597</accession>
<protein>
    <recommendedName>
        <fullName evidence="6">Glycosyltransferase</fullName>
    </recommendedName>
</protein>
<evidence type="ECO:0008006" key="6">
    <source>
        <dbReference type="Google" id="ProtNLM"/>
    </source>
</evidence>
<dbReference type="CDD" id="cd00761">
    <property type="entry name" value="Glyco_tranf_GTA_type"/>
    <property type="match status" value="1"/>
</dbReference>
<feature type="domain" description="Glycosyltransferase 2-like" evidence="2">
    <location>
        <begin position="4"/>
        <end position="137"/>
    </location>
</feature>
<dbReference type="AlphaFoldDB" id="A0A919U597"/>
<dbReference type="InterPro" id="IPR050834">
    <property type="entry name" value="Glycosyltransf_2"/>
</dbReference>
<dbReference type="Gene3D" id="3.90.550.10">
    <property type="entry name" value="Spore Coat Polysaccharide Biosynthesis Protein SpsA, Chain A"/>
    <property type="match status" value="1"/>
</dbReference>
<sequence>MKVSVVLPCYNAGPALGRCLTALRRQDLGGAHRLEVVVVDDGSTDGTASLVEAFDPGLRLVYVHLPRTATSGRSAARNTGIRHATGDLIVMIDPDHVFPSDFLARHVRRHEQRTDLVVAGPRHRLAGAVFDVTHDRSFEALPPPRDVRVIVLARLGLPFGDLATCWYYTFSCNLSVRREHLLATGGFDEGFTGWGLEDSELGYRLHRHGLAFAFEPAAVLYTWERGGMTARRYTDWRRNLDHFTAVHPGADVAQIRVLDDTFNPDVTVEDGIGRYVRFEHAVRALTAPAPRPRPGTASG</sequence>
<evidence type="ECO:0000259" key="2">
    <source>
        <dbReference type="Pfam" id="PF00535"/>
    </source>
</evidence>
<dbReference type="EMBL" id="BONQ01000018">
    <property type="protein sequence ID" value="GIG43029.1"/>
    <property type="molecule type" value="Genomic_DNA"/>
</dbReference>
<evidence type="ECO:0000313" key="5">
    <source>
        <dbReference type="Proteomes" id="UP000660611"/>
    </source>
</evidence>
<feature type="domain" description="Galactosyltransferase C-terminal" evidence="3">
    <location>
        <begin position="169"/>
        <end position="214"/>
    </location>
</feature>
<dbReference type="InterPro" id="IPR001173">
    <property type="entry name" value="Glyco_trans_2-like"/>
</dbReference>
<evidence type="ECO:0000256" key="1">
    <source>
        <dbReference type="ARBA" id="ARBA00022679"/>
    </source>
</evidence>
<comment type="caution">
    <text evidence="4">The sequence shown here is derived from an EMBL/GenBank/DDBJ whole genome shotgun (WGS) entry which is preliminary data.</text>
</comment>
<dbReference type="InterPro" id="IPR029044">
    <property type="entry name" value="Nucleotide-diphossugar_trans"/>
</dbReference>
<dbReference type="Pfam" id="PF00535">
    <property type="entry name" value="Glycos_transf_2"/>
    <property type="match status" value="1"/>
</dbReference>
<dbReference type="Proteomes" id="UP000660611">
    <property type="component" value="Unassembled WGS sequence"/>
</dbReference>
<dbReference type="PANTHER" id="PTHR43685">
    <property type="entry name" value="GLYCOSYLTRANSFERASE"/>
    <property type="match status" value="1"/>
</dbReference>
<gene>
    <name evidence="4" type="ORF">Dsi01nite_010700</name>
</gene>
<dbReference type="PANTHER" id="PTHR43685:SF3">
    <property type="entry name" value="SLR2126 PROTEIN"/>
    <property type="match status" value="1"/>
</dbReference>
<evidence type="ECO:0000313" key="4">
    <source>
        <dbReference type="EMBL" id="GIG43029.1"/>
    </source>
</evidence>
<dbReference type="SUPFAM" id="SSF53448">
    <property type="entry name" value="Nucleotide-diphospho-sugar transferases"/>
    <property type="match status" value="1"/>
</dbReference>
<reference evidence="4" key="1">
    <citation type="submission" date="2021-01" db="EMBL/GenBank/DDBJ databases">
        <title>Whole genome shotgun sequence of Dactylosporangium siamense NBRC 106093.</title>
        <authorList>
            <person name="Komaki H."/>
            <person name="Tamura T."/>
        </authorList>
    </citation>
    <scope>NUCLEOTIDE SEQUENCE</scope>
    <source>
        <strain evidence="4">NBRC 106093</strain>
    </source>
</reference>
<dbReference type="Pfam" id="PF02709">
    <property type="entry name" value="Glyco_transf_7C"/>
    <property type="match status" value="1"/>
</dbReference>